<dbReference type="EMBL" id="BBNS01000006">
    <property type="protein sequence ID" value="GAL70549.1"/>
    <property type="molecule type" value="Genomic_DNA"/>
</dbReference>
<evidence type="ECO:0000313" key="3">
    <source>
        <dbReference type="Proteomes" id="UP000029641"/>
    </source>
</evidence>
<evidence type="ECO:0000313" key="1">
    <source>
        <dbReference type="EMBL" id="GAL66049.1"/>
    </source>
</evidence>
<dbReference type="EMBL" id="BBNR01000003">
    <property type="protein sequence ID" value="GAL66049.1"/>
    <property type="molecule type" value="Genomic_DNA"/>
</dbReference>
<organism evidence="2 4">
    <name type="scientific">Jejuia pallidilutea</name>
    <dbReference type="NCBI Taxonomy" id="504487"/>
    <lineage>
        <taxon>Bacteria</taxon>
        <taxon>Pseudomonadati</taxon>
        <taxon>Bacteroidota</taxon>
        <taxon>Flavobacteriia</taxon>
        <taxon>Flavobacteriales</taxon>
        <taxon>Flavobacteriaceae</taxon>
        <taxon>Jejuia</taxon>
    </lineage>
</organism>
<dbReference type="AlphaFoldDB" id="A0A090W535"/>
<evidence type="ECO:0000313" key="4">
    <source>
        <dbReference type="Proteomes" id="UP000029646"/>
    </source>
</evidence>
<dbReference type="Proteomes" id="UP000029646">
    <property type="component" value="Unassembled WGS sequence"/>
</dbReference>
<accession>A0A090W535</accession>
<dbReference type="Proteomes" id="UP000029641">
    <property type="component" value="Unassembled WGS sequence"/>
</dbReference>
<comment type="caution">
    <text evidence="2">The sequence shown here is derived from an EMBL/GenBank/DDBJ whole genome shotgun (WGS) entry which is preliminary data.</text>
</comment>
<reference evidence="3 4" key="1">
    <citation type="journal article" date="2014" name="Genome Announc.">
        <title>Draft Genome Sequence of Marine Flavobacterium Jejuia pallidilutea Strain 11shimoA1 and Pigmentation Mutants.</title>
        <authorList>
            <person name="Takatani N."/>
            <person name="Nakanishi M."/>
            <person name="Meirelles P."/>
            <person name="Mino S."/>
            <person name="Suda W."/>
            <person name="Oshima K."/>
            <person name="Hattori M."/>
            <person name="Ohkuma M."/>
            <person name="Hosokawa M."/>
            <person name="Miyashita K."/>
            <person name="Thompson F.L."/>
            <person name="Niwa A."/>
            <person name="Sawabe T."/>
            <person name="Sawabe T."/>
        </authorList>
    </citation>
    <scope>NUCLEOTIDE SEQUENCE [LARGE SCALE GENOMIC DNA]</scope>
    <source>
        <strain evidence="1 3">JCM 19301</strain>
        <strain evidence="2">JCM 19302</strain>
        <strain evidence="4">JCM19302</strain>
    </source>
</reference>
<protein>
    <submittedName>
        <fullName evidence="2">Uncharacterized protein</fullName>
    </submittedName>
</protein>
<evidence type="ECO:0000313" key="2">
    <source>
        <dbReference type="EMBL" id="GAL70549.1"/>
    </source>
</evidence>
<sequence>MLETKDLLKATMSLLEEYYNAHDASVKPAKINDVEEE</sequence>
<proteinExistence type="predicted"/>
<name>A0A090W535_9FLAO</name>
<gene>
    <name evidence="1" type="ORF">JCM19301_614</name>
    <name evidence="2" type="ORF">JCM19302_1458</name>
</gene>